<reference evidence="1 2" key="1">
    <citation type="journal article" date="2019" name="Int. J. Syst. Evol. Microbiol.">
        <title>The Global Catalogue of Microorganisms (GCM) 10K type strain sequencing project: providing services to taxonomists for standard genome sequencing and annotation.</title>
        <authorList>
            <consortium name="The Broad Institute Genomics Platform"/>
            <consortium name="The Broad Institute Genome Sequencing Center for Infectious Disease"/>
            <person name="Wu L."/>
            <person name="Ma J."/>
        </authorList>
    </citation>
    <scope>NUCLEOTIDE SEQUENCE [LARGE SCALE GENOMIC DNA]</scope>
    <source>
        <strain evidence="1 2">DT31</strain>
    </source>
</reference>
<protein>
    <submittedName>
        <fullName evidence="1">Homing endonuclease associated repeat-containing protein</fullName>
    </submittedName>
</protein>
<dbReference type="InterPro" id="IPR041025">
    <property type="entry name" value="HNH_repeat"/>
</dbReference>
<comment type="caution">
    <text evidence="1">The sequence shown here is derived from an EMBL/GenBank/DDBJ whole genome shotgun (WGS) entry which is preliminary data.</text>
</comment>
<dbReference type="InterPro" id="IPR003615">
    <property type="entry name" value="HNH_nuc"/>
</dbReference>
<organism evidence="1 2">
    <name type="scientific">Halobaculum lipolyticum</name>
    <dbReference type="NCBI Taxonomy" id="3032001"/>
    <lineage>
        <taxon>Archaea</taxon>
        <taxon>Methanobacteriati</taxon>
        <taxon>Methanobacteriota</taxon>
        <taxon>Stenosarchaea group</taxon>
        <taxon>Halobacteria</taxon>
        <taxon>Halobacteriales</taxon>
        <taxon>Haloferacaceae</taxon>
        <taxon>Halobaculum</taxon>
    </lineage>
</organism>
<sequence>MSSGPPYTCTHCDETFQTPQAKATHAAQLRTRIEPITKLIAVREVAEDLGRPPTLVEMNERGAVSGYTVADEFGTWNDGLRAAGLDPQYHADISKSALLTAITTLAEELGHAPRQRTWIERGKYGLDAVVDRFGTWTAAVEAAGYTPISQVHVNGKVPTRTIIESIRSVAENLDRAPTGSEFREHGAVTPQTVKNRFGSFRAGIRAAGFEPHEPRAYSKEVLLEAVQSLAEELGRPPTTGEMDELGAVAASTVANRFTSWNAALEAAGLGVNRESNITDADLARSLRRLGCQLGRPPEYTDHHRARYTVTTYQNRFGTWANAAAAAGYDTSVSEPRHPRYYGPNWTEQREAALQRDAFVCQMPGCDVDQKIHFEKYGCELHVHHIQPLRGFTQESGYARFDHANTLNNLVTLCADHHPVWELMVPLVPDTRHLDD</sequence>
<keyword evidence="1" id="KW-0378">Hydrolase</keyword>
<evidence type="ECO:0000313" key="1">
    <source>
        <dbReference type="EMBL" id="MFC7068162.1"/>
    </source>
</evidence>
<keyword evidence="2" id="KW-1185">Reference proteome</keyword>
<keyword evidence="1" id="KW-0540">Nuclease</keyword>
<gene>
    <name evidence="1" type="ORF">ACFQL9_00785</name>
</gene>
<dbReference type="Pfam" id="PF18780">
    <property type="entry name" value="HNH_repeat"/>
    <property type="match status" value="5"/>
</dbReference>
<keyword evidence="1" id="KW-0255">Endonuclease</keyword>
<dbReference type="CDD" id="cd00085">
    <property type="entry name" value="HNHc"/>
    <property type="match status" value="1"/>
</dbReference>
<proteinExistence type="predicted"/>
<dbReference type="RefSeq" id="WP_390209898.1">
    <property type="nucleotide sequence ID" value="NZ_JBHTAH010000001.1"/>
</dbReference>
<accession>A0ABD5W4F3</accession>
<dbReference type="GO" id="GO:0004519">
    <property type="term" value="F:endonuclease activity"/>
    <property type="evidence" value="ECO:0007669"/>
    <property type="project" value="UniProtKB-KW"/>
</dbReference>
<dbReference type="AlphaFoldDB" id="A0ABD5W4F3"/>
<name>A0ABD5W4F3_9EURY</name>
<dbReference type="EMBL" id="JBHTAH010000001">
    <property type="protein sequence ID" value="MFC7068162.1"/>
    <property type="molecule type" value="Genomic_DNA"/>
</dbReference>
<evidence type="ECO:0000313" key="2">
    <source>
        <dbReference type="Proteomes" id="UP001596461"/>
    </source>
</evidence>
<dbReference type="Proteomes" id="UP001596461">
    <property type="component" value="Unassembled WGS sequence"/>
</dbReference>